<accession>A0A8X8YW66</accession>
<keyword evidence="3" id="KW-1185">Reference proteome</keyword>
<proteinExistence type="predicted"/>
<protein>
    <recommendedName>
        <fullName evidence="1">Berberine/berberine-like domain-containing protein</fullName>
    </recommendedName>
</protein>
<dbReference type="GO" id="GO:0050660">
    <property type="term" value="F:flavin adenine dinucleotide binding"/>
    <property type="evidence" value="ECO:0007669"/>
    <property type="project" value="InterPro"/>
</dbReference>
<dbReference type="AlphaFoldDB" id="A0A8X8YW66"/>
<name>A0A8X8YW66_SALSN</name>
<reference evidence="2" key="2">
    <citation type="submission" date="2020-08" db="EMBL/GenBank/DDBJ databases">
        <title>Plant Genome Project.</title>
        <authorList>
            <person name="Zhang R.-G."/>
        </authorList>
    </citation>
    <scope>NUCLEOTIDE SEQUENCE</scope>
    <source>
        <strain evidence="2">Huo1</strain>
        <tissue evidence="2">Leaf</tissue>
    </source>
</reference>
<evidence type="ECO:0000313" key="2">
    <source>
        <dbReference type="EMBL" id="KAG6382727.1"/>
    </source>
</evidence>
<comment type="caution">
    <text evidence="2">The sequence shown here is derived from an EMBL/GenBank/DDBJ whole genome shotgun (WGS) entry which is preliminary data.</text>
</comment>
<organism evidence="2">
    <name type="scientific">Salvia splendens</name>
    <name type="common">Scarlet sage</name>
    <dbReference type="NCBI Taxonomy" id="180675"/>
    <lineage>
        <taxon>Eukaryota</taxon>
        <taxon>Viridiplantae</taxon>
        <taxon>Streptophyta</taxon>
        <taxon>Embryophyta</taxon>
        <taxon>Tracheophyta</taxon>
        <taxon>Spermatophyta</taxon>
        <taxon>Magnoliopsida</taxon>
        <taxon>eudicotyledons</taxon>
        <taxon>Gunneridae</taxon>
        <taxon>Pentapetalae</taxon>
        <taxon>asterids</taxon>
        <taxon>lamiids</taxon>
        <taxon>Lamiales</taxon>
        <taxon>Lamiaceae</taxon>
        <taxon>Nepetoideae</taxon>
        <taxon>Mentheae</taxon>
        <taxon>Salviinae</taxon>
        <taxon>Salvia</taxon>
        <taxon>Salvia subgen. Calosphace</taxon>
        <taxon>core Calosphace</taxon>
    </lineage>
</organism>
<dbReference type="GO" id="GO:0016491">
    <property type="term" value="F:oxidoreductase activity"/>
    <property type="evidence" value="ECO:0007669"/>
    <property type="project" value="InterPro"/>
</dbReference>
<dbReference type="Proteomes" id="UP000298416">
    <property type="component" value="Unassembled WGS sequence"/>
</dbReference>
<evidence type="ECO:0000259" key="1">
    <source>
        <dbReference type="Pfam" id="PF08031"/>
    </source>
</evidence>
<dbReference type="Pfam" id="PF08031">
    <property type="entry name" value="BBE"/>
    <property type="match status" value="1"/>
</dbReference>
<dbReference type="EMBL" id="PNBA02000945">
    <property type="protein sequence ID" value="KAG6382727.1"/>
    <property type="molecule type" value="Genomic_DNA"/>
</dbReference>
<gene>
    <name evidence="2" type="ORF">SASPL_157568</name>
</gene>
<feature type="domain" description="Berberine/berberine-like" evidence="1">
    <location>
        <begin position="44"/>
        <end position="78"/>
    </location>
</feature>
<dbReference type="InterPro" id="IPR012951">
    <property type="entry name" value="BBE"/>
</dbReference>
<evidence type="ECO:0000313" key="3">
    <source>
        <dbReference type="Proteomes" id="UP000298416"/>
    </source>
</evidence>
<reference evidence="2" key="1">
    <citation type="submission" date="2018-01" db="EMBL/GenBank/DDBJ databases">
        <authorList>
            <person name="Mao J.F."/>
        </authorList>
    </citation>
    <scope>NUCLEOTIDE SEQUENCE</scope>
    <source>
        <strain evidence="2">Huo1</strain>
        <tissue evidence="2">Leaf</tissue>
    </source>
</reference>
<dbReference type="InterPro" id="IPR016169">
    <property type="entry name" value="FAD-bd_PCMH_sub2"/>
</dbReference>
<dbReference type="Gene3D" id="3.30.465.10">
    <property type="match status" value="1"/>
</dbReference>
<sequence length="81" mass="9375">MKYKVNREIRLRHDAFTEIRVPRDQLAAGEGELGGFRKRANGAIGWGEKYFNGNFERFAKVKKMVDQDHFFGDMQSIPPIS</sequence>